<dbReference type="Pfam" id="PF00690">
    <property type="entry name" value="Cation_ATPase_N"/>
    <property type="match status" value="1"/>
</dbReference>
<keyword evidence="11" id="KW-0067">ATP-binding</keyword>
<evidence type="ECO:0000256" key="10">
    <source>
        <dbReference type="ARBA" id="ARBA00022741"/>
    </source>
</evidence>
<evidence type="ECO:0000256" key="2">
    <source>
        <dbReference type="ARBA" id="ARBA00004429"/>
    </source>
</evidence>
<keyword evidence="15 19" id="KW-0472">Membrane</keyword>
<dbReference type="InterPro" id="IPR008250">
    <property type="entry name" value="ATPase_P-typ_transduc_dom_A_sf"/>
</dbReference>
<comment type="subcellular location">
    <subcellularLocation>
        <location evidence="2">Cell inner membrane</location>
        <topology evidence="2">Multi-pass membrane protein</topology>
    </subcellularLocation>
</comment>
<evidence type="ECO:0000256" key="3">
    <source>
        <dbReference type="ARBA" id="ARBA00008746"/>
    </source>
</evidence>
<evidence type="ECO:0000256" key="5">
    <source>
        <dbReference type="ARBA" id="ARBA00013555"/>
    </source>
</evidence>
<keyword evidence="22" id="KW-1185">Reference proteome</keyword>
<comment type="similarity">
    <text evidence="3">Belongs to the cation transport ATPase (P-type) (TC 3.A.3) family. Type IIIB subfamily.</text>
</comment>
<dbReference type="PRINTS" id="PR01836">
    <property type="entry name" value="MGATPASE"/>
</dbReference>
<dbReference type="SUPFAM" id="SSF56784">
    <property type="entry name" value="HAD-like"/>
    <property type="match status" value="1"/>
</dbReference>
<dbReference type="InterPro" id="IPR023214">
    <property type="entry name" value="HAD_sf"/>
</dbReference>
<dbReference type="Gene3D" id="2.70.150.10">
    <property type="entry name" value="Calcium-transporting ATPase, cytoplasmic transduction domain A"/>
    <property type="match status" value="1"/>
</dbReference>
<dbReference type="InterPro" id="IPR001757">
    <property type="entry name" value="P_typ_ATPase"/>
</dbReference>
<comment type="catalytic activity">
    <reaction evidence="17">
        <text>Mg(2+)(out) + ATP + H2O = Mg(2+)(in) + ADP + phosphate + H(+)</text>
        <dbReference type="Rhea" id="RHEA:10260"/>
        <dbReference type="ChEBI" id="CHEBI:15377"/>
        <dbReference type="ChEBI" id="CHEBI:15378"/>
        <dbReference type="ChEBI" id="CHEBI:18420"/>
        <dbReference type="ChEBI" id="CHEBI:30616"/>
        <dbReference type="ChEBI" id="CHEBI:43474"/>
        <dbReference type="ChEBI" id="CHEBI:456216"/>
        <dbReference type="EC" id="7.2.2.14"/>
    </reaction>
</comment>
<dbReference type="Gene3D" id="3.40.50.1000">
    <property type="entry name" value="HAD superfamily/HAD-like"/>
    <property type="match status" value="1"/>
</dbReference>
<evidence type="ECO:0000256" key="8">
    <source>
        <dbReference type="ARBA" id="ARBA00022553"/>
    </source>
</evidence>
<dbReference type="PANTHER" id="PTHR42861">
    <property type="entry name" value="CALCIUM-TRANSPORTING ATPASE"/>
    <property type="match status" value="1"/>
</dbReference>
<evidence type="ECO:0000256" key="18">
    <source>
        <dbReference type="ARBA" id="ARBA00049360"/>
    </source>
</evidence>
<name>A0ABP9HA34_9ACTN</name>
<evidence type="ECO:0000256" key="13">
    <source>
        <dbReference type="ARBA" id="ARBA00022967"/>
    </source>
</evidence>
<keyword evidence="6" id="KW-1003">Cell membrane</keyword>
<proteinExistence type="inferred from homology"/>
<dbReference type="SMART" id="SM00831">
    <property type="entry name" value="Cation_ATPase_N"/>
    <property type="match status" value="1"/>
</dbReference>
<dbReference type="Pfam" id="PF00689">
    <property type="entry name" value="Cation_ATPase_C"/>
    <property type="match status" value="1"/>
</dbReference>
<evidence type="ECO:0000256" key="19">
    <source>
        <dbReference type="SAM" id="Phobius"/>
    </source>
</evidence>
<feature type="transmembrane region" description="Helical" evidence="19">
    <location>
        <begin position="811"/>
        <end position="829"/>
    </location>
</feature>
<dbReference type="Pfam" id="PF13246">
    <property type="entry name" value="Cation_ATPase"/>
    <property type="match status" value="1"/>
</dbReference>
<evidence type="ECO:0000259" key="20">
    <source>
        <dbReference type="SMART" id="SM00831"/>
    </source>
</evidence>
<dbReference type="PROSITE" id="PS00154">
    <property type="entry name" value="ATPASE_E1_E2"/>
    <property type="match status" value="1"/>
</dbReference>
<dbReference type="SUPFAM" id="SSF81665">
    <property type="entry name" value="Calcium ATPase, transmembrane domain M"/>
    <property type="match status" value="1"/>
</dbReference>
<feature type="transmembrane region" description="Helical" evidence="19">
    <location>
        <begin position="78"/>
        <end position="111"/>
    </location>
</feature>
<feature type="transmembrane region" description="Helical" evidence="19">
    <location>
        <begin position="873"/>
        <end position="891"/>
    </location>
</feature>
<dbReference type="InterPro" id="IPR059000">
    <property type="entry name" value="ATPase_P-type_domA"/>
</dbReference>
<evidence type="ECO:0000256" key="4">
    <source>
        <dbReference type="ARBA" id="ARBA00012786"/>
    </source>
</evidence>
<dbReference type="InterPro" id="IPR044492">
    <property type="entry name" value="P_typ_ATPase_HD_dom"/>
</dbReference>
<dbReference type="Proteomes" id="UP001500466">
    <property type="component" value="Unassembled WGS sequence"/>
</dbReference>
<dbReference type="InterPro" id="IPR023299">
    <property type="entry name" value="ATPase_P-typ_cyto_dom_N"/>
</dbReference>
<dbReference type="EMBL" id="BAABHS010000010">
    <property type="protein sequence ID" value="GAA4965143.1"/>
    <property type="molecule type" value="Genomic_DNA"/>
</dbReference>
<keyword evidence="8" id="KW-0597">Phosphoprotein</keyword>
<dbReference type="InterPro" id="IPR006068">
    <property type="entry name" value="ATPase_P-typ_cation-transptr_C"/>
</dbReference>
<evidence type="ECO:0000256" key="15">
    <source>
        <dbReference type="ARBA" id="ARBA00023136"/>
    </source>
</evidence>
<dbReference type="Gene3D" id="3.40.1110.10">
    <property type="entry name" value="Calcium-transporting ATPase, cytoplasmic domain N"/>
    <property type="match status" value="1"/>
</dbReference>
<evidence type="ECO:0000256" key="11">
    <source>
        <dbReference type="ARBA" id="ARBA00022840"/>
    </source>
</evidence>
<dbReference type="InterPro" id="IPR036412">
    <property type="entry name" value="HAD-like_sf"/>
</dbReference>
<dbReference type="InterPro" id="IPR004014">
    <property type="entry name" value="ATPase_P-typ_cation-transptr_N"/>
</dbReference>
<dbReference type="RefSeq" id="WP_425584961.1">
    <property type="nucleotide sequence ID" value="NZ_BAABHS010000010.1"/>
</dbReference>
<dbReference type="NCBIfam" id="TIGR01524">
    <property type="entry name" value="ATPase-IIIB_Mg"/>
    <property type="match status" value="1"/>
</dbReference>
<evidence type="ECO:0000256" key="16">
    <source>
        <dbReference type="ARBA" id="ARBA00029806"/>
    </source>
</evidence>
<evidence type="ECO:0000256" key="12">
    <source>
        <dbReference type="ARBA" id="ARBA00022842"/>
    </source>
</evidence>
<evidence type="ECO:0000256" key="9">
    <source>
        <dbReference type="ARBA" id="ARBA00022692"/>
    </source>
</evidence>
<reference evidence="22" key="1">
    <citation type="journal article" date="2019" name="Int. J. Syst. Evol. Microbiol.">
        <title>The Global Catalogue of Microorganisms (GCM) 10K type strain sequencing project: providing services to taxonomists for standard genome sequencing and annotation.</title>
        <authorList>
            <consortium name="The Broad Institute Genomics Platform"/>
            <consortium name="The Broad Institute Genome Sequencing Center for Infectious Disease"/>
            <person name="Wu L."/>
            <person name="Ma J."/>
        </authorList>
    </citation>
    <scope>NUCLEOTIDE SEQUENCE [LARGE SCALE GENOMIC DNA]</scope>
    <source>
        <strain evidence="22">JCM 17986</strain>
    </source>
</reference>
<feature type="domain" description="Cation-transporting P-type ATPase N-terminal" evidence="20">
    <location>
        <begin position="21"/>
        <end position="94"/>
    </location>
</feature>
<evidence type="ECO:0000313" key="22">
    <source>
        <dbReference type="Proteomes" id="UP001500466"/>
    </source>
</evidence>
<evidence type="ECO:0000256" key="1">
    <source>
        <dbReference type="ARBA" id="ARBA00003954"/>
    </source>
</evidence>
<dbReference type="SFLD" id="SFLDG00002">
    <property type="entry name" value="C1.7:_P-type_atpase_like"/>
    <property type="match status" value="1"/>
</dbReference>
<comment type="caution">
    <text evidence="21">The sequence shown here is derived from an EMBL/GenBank/DDBJ whole genome shotgun (WGS) entry which is preliminary data.</text>
</comment>
<evidence type="ECO:0000256" key="6">
    <source>
        <dbReference type="ARBA" id="ARBA00022475"/>
    </source>
</evidence>
<dbReference type="NCBIfam" id="TIGR01494">
    <property type="entry name" value="ATPase_P-type"/>
    <property type="match status" value="1"/>
</dbReference>
<dbReference type="SUPFAM" id="SSF81653">
    <property type="entry name" value="Calcium ATPase, transduction domain A"/>
    <property type="match status" value="1"/>
</dbReference>
<comment type="catalytic activity">
    <reaction evidence="18">
        <text>ATP + H2O = ADP + phosphate + H(+)</text>
        <dbReference type="Rhea" id="RHEA:13065"/>
        <dbReference type="ChEBI" id="CHEBI:15377"/>
        <dbReference type="ChEBI" id="CHEBI:15378"/>
        <dbReference type="ChEBI" id="CHEBI:30616"/>
        <dbReference type="ChEBI" id="CHEBI:43474"/>
        <dbReference type="ChEBI" id="CHEBI:456216"/>
    </reaction>
</comment>
<dbReference type="Gene3D" id="1.20.1110.10">
    <property type="entry name" value="Calcium-transporting ATPase, transmembrane domain"/>
    <property type="match status" value="1"/>
</dbReference>
<dbReference type="Pfam" id="PF00122">
    <property type="entry name" value="E1-E2_ATPase"/>
    <property type="match status" value="1"/>
</dbReference>
<feature type="transmembrane region" description="Helical" evidence="19">
    <location>
        <begin position="841"/>
        <end position="861"/>
    </location>
</feature>
<dbReference type="SFLD" id="SFLDS00003">
    <property type="entry name" value="Haloacid_Dehalogenase"/>
    <property type="match status" value="1"/>
</dbReference>
<protein>
    <recommendedName>
        <fullName evidence="5">Magnesium-transporting ATPase, P-type 1</fullName>
        <ecNumber evidence="4">7.2.2.14</ecNumber>
    </recommendedName>
    <alternativeName>
        <fullName evidence="16">Mg(2+) transport ATPase, P-type 1</fullName>
    </alternativeName>
</protein>
<keyword evidence="9 19" id="KW-0812">Transmembrane</keyword>
<dbReference type="InterPro" id="IPR018303">
    <property type="entry name" value="ATPase_P-typ_P_site"/>
</dbReference>
<comment type="function">
    <text evidence="1">Mediates magnesium influx to the cytosol.</text>
</comment>
<keyword evidence="13" id="KW-1278">Translocase</keyword>
<dbReference type="InterPro" id="IPR023298">
    <property type="entry name" value="ATPase_P-typ_TM_dom_sf"/>
</dbReference>
<keyword evidence="14 19" id="KW-1133">Transmembrane helix</keyword>
<gene>
    <name evidence="21" type="primary">mgtA</name>
    <name evidence="21" type="ORF">GCM10023205_31740</name>
</gene>
<accession>A0ABP9HA34</accession>
<keyword evidence="10" id="KW-0547">Nucleotide-binding</keyword>
<organism evidence="21 22">
    <name type="scientific">Yinghuangia aomiensis</name>
    <dbReference type="NCBI Taxonomy" id="676205"/>
    <lineage>
        <taxon>Bacteria</taxon>
        <taxon>Bacillati</taxon>
        <taxon>Actinomycetota</taxon>
        <taxon>Actinomycetes</taxon>
        <taxon>Kitasatosporales</taxon>
        <taxon>Streptomycetaceae</taxon>
        <taxon>Yinghuangia</taxon>
    </lineage>
</organism>
<sequence>MAWGRDGQAAVLPAAAPPPAAGPGLTRLEVLRRLDAGPRGLTDAEADGRLARYGENHLPESRTTRGLLRVARSLRDPFTMMLLVLGAVSAVVASWGTACVITVLVAVSCALRTTGEIRAERASAALRELVAGTATVRRRGRPDGPAATREVPVEQVVPGDVVCLGPGDLVPADVRLLGAAGLTVHQGMLTGESAPVAKHPVEVPVAVIPRQGGGQPPVPELSGFHHPHLCFQGSSVASGSATAVVVATGAATQFARGQAAGPRRRRPRAAPTAFDRSVDGISWILIRFMLLTPPLVLMANAAVRGRGLETLPFAVAVAVGMTPEMLPVIVTTALSRGSARLARESDVIVRRLPALHDAGAMDVLCVDKTGTLTQDRPIVDGAADPYGRPDPAVLRWAALNSWWTVHLAELPEPDPLDEALLGTDSAADDTGFDGVDALPFDPERRIATAVVSRPGAWARHILVTKGAAAEVLERCTRLRVPEPEECGASLPFPDAVPLDAATRADLLTRAAAHAEEGLRVLAVAVAERRAGGDAYTPEDERDLVFVGFVTFHDAVADTAADALGALSERGITVKVLTGDHPGTAVRICRSLGLGPDPGAAVTGRDIDALDDDALTKLARTTTVFARCTPAHKARVVTALRRAGHTTGFLGDGVNDLPALRAADVGMCPRGAVDVARETCDVVLASKDLTAIDRTVAEGRRSSGNVASYLRVTISSNLGNVIAMLVAGAILPFLPMLPAQVLVQNLLFDIAQLALAFDNPPDAALRRPLMLRPDRFLRFVTAYGSLNAAADIATFGVLWWATDGDDPFHAGWFTENLLTQALVITLLRTGRRAAEGRTPGPIRLATAGLAAIGLAVPITPLAPLLGMGTLPLRYYAALGVVLTAYATALALTRKRRQ</sequence>
<feature type="transmembrane region" description="Helical" evidence="19">
    <location>
        <begin position="775"/>
        <end position="799"/>
    </location>
</feature>
<evidence type="ECO:0000256" key="17">
    <source>
        <dbReference type="ARBA" id="ARBA00047295"/>
    </source>
</evidence>
<dbReference type="SFLD" id="SFLDF00027">
    <property type="entry name" value="p-type_atpase"/>
    <property type="match status" value="1"/>
</dbReference>
<keyword evidence="7" id="KW-0997">Cell inner membrane</keyword>
<evidence type="ECO:0000313" key="21">
    <source>
        <dbReference type="EMBL" id="GAA4965143.1"/>
    </source>
</evidence>
<evidence type="ECO:0000256" key="7">
    <source>
        <dbReference type="ARBA" id="ARBA00022519"/>
    </source>
</evidence>
<dbReference type="InterPro" id="IPR006415">
    <property type="entry name" value="P-type_ATPase_IIIB"/>
</dbReference>
<dbReference type="EC" id="7.2.2.14" evidence="4"/>
<keyword evidence="12" id="KW-0460">Magnesium</keyword>
<evidence type="ECO:0000256" key="14">
    <source>
        <dbReference type="ARBA" id="ARBA00022989"/>
    </source>
</evidence>